<evidence type="ECO:0000256" key="5">
    <source>
        <dbReference type="ARBA" id="ARBA00023186"/>
    </source>
</evidence>
<dbReference type="PANTHER" id="PTHR45639:SF34">
    <property type="entry name" value="CHAPERONE PROTEIN DNAK"/>
    <property type="match status" value="1"/>
</dbReference>
<evidence type="ECO:0000256" key="6">
    <source>
        <dbReference type="SAM" id="MobiDB-lite"/>
    </source>
</evidence>
<proteinExistence type="inferred from homology"/>
<dbReference type="InterPro" id="IPR018181">
    <property type="entry name" value="Heat_shock_70_CS"/>
</dbReference>
<protein>
    <submittedName>
        <fullName evidence="7">Hsp70 family protein</fullName>
    </submittedName>
</protein>
<dbReference type="PROSITE" id="PS01036">
    <property type="entry name" value="HSP70_3"/>
    <property type="match status" value="1"/>
</dbReference>
<evidence type="ECO:0000313" key="7">
    <source>
        <dbReference type="EMBL" id="XCG63971.1"/>
    </source>
</evidence>
<dbReference type="PANTHER" id="PTHR45639">
    <property type="entry name" value="HSC70CB, ISOFORM G-RELATED"/>
    <property type="match status" value="1"/>
</dbReference>
<dbReference type="InterPro" id="IPR043129">
    <property type="entry name" value="ATPase_NBD"/>
</dbReference>
<evidence type="ECO:0000256" key="2">
    <source>
        <dbReference type="ARBA" id="ARBA00022741"/>
    </source>
</evidence>
<sequence length="786" mass="82006">MITLSIDFGTSNTVAALERPGRAPHTLEFEGSGLLPSAVFLADDHTLLVGREALRSARIDPSRFEANPKRRIDEGEVLLGATPVPVVDLIAAVLQTVRDEAARQTGGSAPDTVILTHPAQWGAPRRNVLLAAARAAGLANITLLPEPVAAAAQFTRIPGRELSRGGTVAVYDLGGGTFDVAVIGRPQGSGEGELSVLAEGGLPDLGGLDFDQALLEHASEVANGVDADAWSRVLRPSDASSRRAARALAEDIRSAKESLSRYPQTDLAMPDPMPDVHVTRDEFESLIRAKVMRSVVVLEETIRQAGTTPQRLAGIFLVGGSSRIPLVARTIQEVLGVTPAALDQPETAVALGALTLPRSTDTVRTTQAGLPGARAADSAVTTSIPARRAVSAEGHTVPRERRSSRPLILAGAVVVIAAIAAATVLLLPRSANTAVSPETGSRPLVASPMSEPSSPVPPVAVSSPVVRSSVRSAGTSTPRSTPPSSVFSAPPATTVPVTTALITSRVPVPGSRTQSVAYRQGYQVAREDTEAFVPASGDQAERVIATRCSDDRRSFIGGAQSRDWIDGCFAGTLDAVEDSNAVDVDGLTAVAVYRVGYQTGREHHTEIAARDNGDLAESCSYEAHLAEVEAANRADFVGGCVDGAAQAEALSVPTDDRRTAPEPIATVQTTTTPVAPVDPGDLDLTVPISSVPCDGEFVVFVGAAVTPGAYGTDVQRFLTDNPGTSYLRTDRECTSLVQNLEGNPIYAVFFGPVASRSVACSISEQLDGSTVKQLIDSGEPLADEQC</sequence>
<dbReference type="Gene3D" id="3.90.640.10">
    <property type="entry name" value="Actin, Chain A, domain 4"/>
    <property type="match status" value="1"/>
</dbReference>
<evidence type="ECO:0000256" key="1">
    <source>
        <dbReference type="ARBA" id="ARBA00007381"/>
    </source>
</evidence>
<keyword evidence="3" id="KW-0067">ATP-binding</keyword>
<dbReference type="RefSeq" id="WP_353649586.1">
    <property type="nucleotide sequence ID" value="NZ_CP159218.1"/>
</dbReference>
<dbReference type="InterPro" id="IPR013126">
    <property type="entry name" value="Hsp_70_fam"/>
</dbReference>
<keyword evidence="2" id="KW-0547">Nucleotide-binding</keyword>
<dbReference type="EMBL" id="CP159218">
    <property type="protein sequence ID" value="XCG63971.1"/>
    <property type="molecule type" value="Genomic_DNA"/>
</dbReference>
<evidence type="ECO:0000256" key="3">
    <source>
        <dbReference type="ARBA" id="ARBA00022840"/>
    </source>
</evidence>
<dbReference type="AlphaFoldDB" id="A0AAU8DP90"/>
<gene>
    <name evidence="7" type="ORF">ABLG96_01065</name>
</gene>
<name>A0AAU8DP90_9ACTN</name>
<keyword evidence="4" id="KW-0346">Stress response</keyword>
<organism evidence="7">
    <name type="scientific">Nakamurella sp. A5-74</name>
    <dbReference type="NCBI Taxonomy" id="3158264"/>
    <lineage>
        <taxon>Bacteria</taxon>
        <taxon>Bacillati</taxon>
        <taxon>Actinomycetota</taxon>
        <taxon>Actinomycetes</taxon>
        <taxon>Nakamurellales</taxon>
        <taxon>Nakamurellaceae</taxon>
        <taxon>Nakamurella</taxon>
    </lineage>
</organism>
<reference evidence="7" key="1">
    <citation type="submission" date="2024-05" db="EMBL/GenBank/DDBJ databases">
        <authorList>
            <person name="Cai S.Y."/>
            <person name="Jin L.M."/>
            <person name="Li H.R."/>
        </authorList>
    </citation>
    <scope>NUCLEOTIDE SEQUENCE</scope>
    <source>
        <strain evidence="7">A5-74</strain>
    </source>
</reference>
<feature type="compositionally biased region" description="Low complexity" evidence="6">
    <location>
        <begin position="445"/>
        <end position="492"/>
    </location>
</feature>
<comment type="similarity">
    <text evidence="1">Belongs to the heat shock protein 70 family.</text>
</comment>
<dbReference type="GO" id="GO:0030968">
    <property type="term" value="P:endoplasmic reticulum unfolded protein response"/>
    <property type="evidence" value="ECO:0007669"/>
    <property type="project" value="TreeGrafter"/>
</dbReference>
<accession>A0AAU8DP90</accession>
<evidence type="ECO:0000256" key="4">
    <source>
        <dbReference type="ARBA" id="ARBA00023016"/>
    </source>
</evidence>
<keyword evidence="5" id="KW-0143">Chaperone</keyword>
<dbReference type="SUPFAM" id="SSF53067">
    <property type="entry name" value="Actin-like ATPase domain"/>
    <property type="match status" value="2"/>
</dbReference>
<dbReference type="GO" id="GO:0140662">
    <property type="term" value="F:ATP-dependent protein folding chaperone"/>
    <property type="evidence" value="ECO:0007669"/>
    <property type="project" value="InterPro"/>
</dbReference>
<dbReference type="PRINTS" id="PR00301">
    <property type="entry name" value="HEATSHOCK70"/>
</dbReference>
<feature type="region of interest" description="Disordered" evidence="6">
    <location>
        <begin position="433"/>
        <end position="492"/>
    </location>
</feature>
<dbReference type="Pfam" id="PF00012">
    <property type="entry name" value="HSP70"/>
    <property type="match status" value="1"/>
</dbReference>
<dbReference type="GO" id="GO:0005524">
    <property type="term" value="F:ATP binding"/>
    <property type="evidence" value="ECO:0007669"/>
    <property type="project" value="UniProtKB-KW"/>
</dbReference>
<dbReference type="Gene3D" id="3.30.420.40">
    <property type="match status" value="2"/>
</dbReference>